<name>A0A7T5JQ13_9BACL</name>
<evidence type="ECO:0000313" key="6">
    <source>
        <dbReference type="Proteomes" id="UP000677234"/>
    </source>
</evidence>
<keyword evidence="2 3" id="KW-0808">Transferase</keyword>
<dbReference type="KEGG" id="bcop:JD108_08390"/>
<dbReference type="InterPro" id="IPR029063">
    <property type="entry name" value="SAM-dependent_MTases_sf"/>
</dbReference>
<sequence>MTIISRIYKEIENHPERAIPFVRFMELALYDPEGGYYPSERPKIGKEGDFFTSASVHPVFAETLADVAVEMWTAGSWSHPVLIEIGGGTGSLSQGILQRVKEAAPSLFAAVSVIIIEASPYHRQLQKEALAKWEIPVKSYESLEAAAKAERVQGVIISNEWLDAFPVHRAEKTADGWREIWVEKSAEGLTECWREPSAELARYLKAIDQGLPRGMRVEANLEIEKTYAQLTSLLADGYMITIDYGDLAEDLYHPSRKRGTLMCYYRHQADDNPYIRVGEQDMTAHVNFSELIRAGEETGFAKLAYLRQDRFLMNSGLLEKAVAHNDRDPFTSEAMKRNRAIQQLIYSGGLGGLFRVLVQAKGDVPRDGFRFQRGSWKDR</sequence>
<dbReference type="PANTHER" id="PTHR12049">
    <property type="entry name" value="PROTEIN ARGININE METHYLTRANSFERASE NDUFAF7, MITOCHONDRIAL"/>
    <property type="match status" value="1"/>
</dbReference>
<dbReference type="EMBL" id="CP073708">
    <property type="protein sequence ID" value="QUO42895.1"/>
    <property type="molecule type" value="Genomic_DNA"/>
</dbReference>
<evidence type="ECO:0000313" key="4">
    <source>
        <dbReference type="EMBL" id="QUO42895.1"/>
    </source>
</evidence>
<reference evidence="3 5" key="1">
    <citation type="submission" date="2020-12" db="EMBL/GenBank/DDBJ databases">
        <title>strain FJAT-54423T represents a novel species of the genus Brevibacillus.</title>
        <authorList>
            <person name="Tang R."/>
        </authorList>
    </citation>
    <scope>NUCLEOTIDE SEQUENCE [LARGE SCALE GENOMIC DNA]</scope>
    <source>
        <strain evidence="3 5">FJAT-54423</strain>
    </source>
</reference>
<reference evidence="4" key="2">
    <citation type="submission" date="2021-04" db="EMBL/GenBank/DDBJ databases">
        <title>Brevibacillus composti FJAT-54423, complete genome.</title>
        <authorList>
            <person name="Tang R."/>
        </authorList>
    </citation>
    <scope>NUCLEOTIDE SEQUENCE</scope>
    <source>
        <strain evidence="4">FJAT-54424</strain>
    </source>
</reference>
<dbReference type="SUPFAM" id="SSF53335">
    <property type="entry name" value="S-adenosyl-L-methionine-dependent methyltransferases"/>
    <property type="match status" value="1"/>
</dbReference>
<keyword evidence="1 3" id="KW-0489">Methyltransferase</keyword>
<dbReference type="Proteomes" id="UP000595847">
    <property type="component" value="Chromosome"/>
</dbReference>
<dbReference type="RefSeq" id="WP_198829381.1">
    <property type="nucleotide sequence ID" value="NZ_CP066308.1"/>
</dbReference>
<dbReference type="EC" id="2.1.1.-" evidence="4"/>
<proteinExistence type="predicted"/>
<evidence type="ECO:0000313" key="5">
    <source>
        <dbReference type="Proteomes" id="UP000595847"/>
    </source>
</evidence>
<protein>
    <submittedName>
        <fullName evidence="3">SAM-dependent methyltransferase</fullName>
        <ecNumber evidence="4">2.1.1.-</ecNumber>
    </submittedName>
</protein>
<keyword evidence="6" id="KW-1185">Reference proteome</keyword>
<evidence type="ECO:0000313" key="3">
    <source>
        <dbReference type="EMBL" id="QQE75869.1"/>
    </source>
</evidence>
<dbReference type="PANTHER" id="PTHR12049:SF7">
    <property type="entry name" value="PROTEIN ARGININE METHYLTRANSFERASE NDUFAF7, MITOCHONDRIAL"/>
    <property type="match status" value="1"/>
</dbReference>
<dbReference type="Pfam" id="PF02636">
    <property type="entry name" value="Methyltransf_28"/>
    <property type="match status" value="1"/>
</dbReference>
<evidence type="ECO:0000256" key="1">
    <source>
        <dbReference type="ARBA" id="ARBA00022603"/>
    </source>
</evidence>
<dbReference type="Gene3D" id="3.40.50.12710">
    <property type="match status" value="1"/>
</dbReference>
<dbReference type="InterPro" id="IPR038375">
    <property type="entry name" value="NDUFAF7_sf"/>
</dbReference>
<organism evidence="3 5">
    <name type="scientific">Brevibacillus composti</name>
    <dbReference type="NCBI Taxonomy" id="2796470"/>
    <lineage>
        <taxon>Bacteria</taxon>
        <taxon>Bacillati</taxon>
        <taxon>Bacillota</taxon>
        <taxon>Bacilli</taxon>
        <taxon>Bacillales</taxon>
        <taxon>Paenibacillaceae</taxon>
        <taxon>Brevibacillus</taxon>
    </lineage>
</organism>
<dbReference type="EMBL" id="CP066308">
    <property type="protein sequence ID" value="QQE75869.1"/>
    <property type="molecule type" value="Genomic_DNA"/>
</dbReference>
<dbReference type="GO" id="GO:0035243">
    <property type="term" value="F:protein-arginine omega-N symmetric methyltransferase activity"/>
    <property type="evidence" value="ECO:0007669"/>
    <property type="project" value="TreeGrafter"/>
</dbReference>
<dbReference type="InterPro" id="IPR003788">
    <property type="entry name" value="NDUFAF7"/>
</dbReference>
<accession>A0A7T5JQ13</accession>
<dbReference type="Proteomes" id="UP000677234">
    <property type="component" value="Chromosome"/>
</dbReference>
<dbReference type="AlphaFoldDB" id="A0A7T5JQ13"/>
<dbReference type="GO" id="GO:0032259">
    <property type="term" value="P:methylation"/>
    <property type="evidence" value="ECO:0007669"/>
    <property type="project" value="UniProtKB-KW"/>
</dbReference>
<gene>
    <name evidence="3" type="ORF">JD108_08390</name>
    <name evidence="4" type="ORF">KDJ56_08070</name>
</gene>
<evidence type="ECO:0000256" key="2">
    <source>
        <dbReference type="ARBA" id="ARBA00022679"/>
    </source>
</evidence>